<dbReference type="PANTHER" id="PTHR44846">
    <property type="entry name" value="MANNOSYL-D-GLYCERATE TRANSPORT/METABOLISM SYSTEM REPRESSOR MNGR-RELATED"/>
    <property type="match status" value="1"/>
</dbReference>
<sequence length="260" mass="29287">MTERLPRWRDVANSLSEGIRNGIYEPGKKLPTENDLARHFQLNRHTIRRALEELASIGMIRTEQGRGSFVCDDPVEYRIHARPRFSELMKDSNRPTTRRKLSLRRMALVDAPDRALARDLLGGVPDVIVLERIGYSADRPVSYSRHIFDAGLHEGLMAALEAHDSITEALRKLGLESVRRRTQVSTRCPDSHEASLLRIELNDPILRTVGYNVTPAGRPIEISIGHYPGRRMQLAFENFQTADQAGVVGVSHDPVPRSDA</sequence>
<protein>
    <submittedName>
        <fullName evidence="5">Phosphonate metabolism transcriptional regulator PhnF</fullName>
    </submittedName>
</protein>
<feature type="domain" description="HTH gntR-type" evidence="4">
    <location>
        <begin position="5"/>
        <end position="73"/>
    </location>
</feature>
<dbReference type="CDD" id="cd07377">
    <property type="entry name" value="WHTH_GntR"/>
    <property type="match status" value="1"/>
</dbReference>
<dbReference type="InterPro" id="IPR011663">
    <property type="entry name" value="UTRA"/>
</dbReference>
<dbReference type="Gene3D" id="1.10.10.10">
    <property type="entry name" value="Winged helix-like DNA-binding domain superfamily/Winged helix DNA-binding domain"/>
    <property type="match status" value="1"/>
</dbReference>
<dbReference type="PRINTS" id="PR00035">
    <property type="entry name" value="HTHGNTR"/>
</dbReference>
<evidence type="ECO:0000313" key="5">
    <source>
        <dbReference type="EMBL" id="MBF0888754.1"/>
    </source>
</evidence>
<keyword evidence="3" id="KW-0804">Transcription</keyword>
<dbReference type="Gene3D" id="3.40.1410.10">
    <property type="entry name" value="Chorismate lyase-like"/>
    <property type="match status" value="1"/>
</dbReference>
<dbReference type="PROSITE" id="PS50949">
    <property type="entry name" value="HTH_GNTR"/>
    <property type="match status" value="1"/>
</dbReference>
<evidence type="ECO:0000256" key="2">
    <source>
        <dbReference type="ARBA" id="ARBA00023125"/>
    </source>
</evidence>
<dbReference type="InterPro" id="IPR000524">
    <property type="entry name" value="Tscrpt_reg_HTH_GntR"/>
</dbReference>
<dbReference type="NCBIfam" id="TIGR02325">
    <property type="entry name" value="C_P_lyase_phnF"/>
    <property type="match status" value="1"/>
</dbReference>
<evidence type="ECO:0000259" key="4">
    <source>
        <dbReference type="PROSITE" id="PS50949"/>
    </source>
</evidence>
<keyword evidence="1" id="KW-0805">Transcription regulation</keyword>
<dbReference type="SUPFAM" id="SSF64288">
    <property type="entry name" value="Chorismate lyase-like"/>
    <property type="match status" value="1"/>
</dbReference>
<dbReference type="Proteomes" id="UP000662701">
    <property type="component" value="Unassembled WGS sequence"/>
</dbReference>
<keyword evidence="6" id="KW-1185">Reference proteome</keyword>
<comment type="caution">
    <text evidence="5">The sequence shown here is derived from an EMBL/GenBank/DDBJ whole genome shotgun (WGS) entry which is preliminary data.</text>
</comment>
<dbReference type="EMBL" id="JABCQH010000006">
    <property type="protein sequence ID" value="MBF0888754.1"/>
    <property type="molecule type" value="Genomic_DNA"/>
</dbReference>
<evidence type="ECO:0000256" key="3">
    <source>
        <dbReference type="ARBA" id="ARBA00023163"/>
    </source>
</evidence>
<gene>
    <name evidence="5" type="primary">phnF</name>
    <name evidence="5" type="ORF">HKD19_09365</name>
</gene>
<keyword evidence="2" id="KW-0238">DNA-binding</keyword>
<dbReference type="Pfam" id="PF00392">
    <property type="entry name" value="GntR"/>
    <property type="match status" value="1"/>
</dbReference>
<reference evidence="5" key="1">
    <citation type="submission" date="2020-04" db="EMBL/GenBank/DDBJ databases">
        <authorList>
            <person name="Sombolestani A."/>
        </authorList>
    </citation>
    <scope>NUCLEOTIDE SEQUENCE</scope>
    <source>
        <strain evidence="5">LMG 1745</strain>
    </source>
</reference>
<evidence type="ECO:0000256" key="1">
    <source>
        <dbReference type="ARBA" id="ARBA00023015"/>
    </source>
</evidence>
<dbReference type="InterPro" id="IPR012702">
    <property type="entry name" value="CP_lyase_PhnF"/>
</dbReference>
<proteinExistence type="predicted"/>
<dbReference type="InterPro" id="IPR050679">
    <property type="entry name" value="Bact_HTH_transcr_reg"/>
</dbReference>
<dbReference type="SMART" id="SM00345">
    <property type="entry name" value="HTH_GNTR"/>
    <property type="match status" value="1"/>
</dbReference>
<dbReference type="PANTHER" id="PTHR44846:SF17">
    <property type="entry name" value="GNTR-FAMILY TRANSCRIPTIONAL REGULATOR"/>
    <property type="match status" value="1"/>
</dbReference>
<evidence type="ECO:0000313" key="6">
    <source>
        <dbReference type="Proteomes" id="UP000662701"/>
    </source>
</evidence>
<dbReference type="SUPFAM" id="SSF46785">
    <property type="entry name" value="Winged helix' DNA-binding domain"/>
    <property type="match status" value="1"/>
</dbReference>
<reference evidence="5" key="2">
    <citation type="submission" date="2020-11" db="EMBL/GenBank/DDBJ databases">
        <title>Description of novel Gluconobacter species.</title>
        <authorList>
            <person name="Cleenwerck I."/>
            <person name="Cnockaert M."/>
            <person name="Borremans W."/>
            <person name="Wieme A.D."/>
            <person name="De Vuyst L."/>
            <person name="Vandamme P."/>
        </authorList>
    </citation>
    <scope>NUCLEOTIDE SEQUENCE</scope>
    <source>
        <strain evidence="5">LMG 1745</strain>
    </source>
</reference>
<name>A0ABR9YXC5_9PROT</name>
<organism evidence="5 6">
    <name type="scientific">Gluconobacter cadivus</name>
    <dbReference type="NCBI Taxonomy" id="2728101"/>
    <lineage>
        <taxon>Bacteria</taxon>
        <taxon>Pseudomonadati</taxon>
        <taxon>Pseudomonadota</taxon>
        <taxon>Alphaproteobacteria</taxon>
        <taxon>Acetobacterales</taxon>
        <taxon>Acetobacteraceae</taxon>
        <taxon>Gluconobacter</taxon>
    </lineage>
</organism>
<dbReference type="SMART" id="SM00866">
    <property type="entry name" value="UTRA"/>
    <property type="match status" value="1"/>
</dbReference>
<accession>A0ABR9YXC5</accession>
<dbReference type="RefSeq" id="WP_194262554.1">
    <property type="nucleotide sequence ID" value="NZ_JABCQH010000006.1"/>
</dbReference>
<dbReference type="InterPro" id="IPR036390">
    <property type="entry name" value="WH_DNA-bd_sf"/>
</dbReference>
<dbReference type="InterPro" id="IPR028978">
    <property type="entry name" value="Chorismate_lyase_/UTRA_dom_sf"/>
</dbReference>
<dbReference type="InterPro" id="IPR036388">
    <property type="entry name" value="WH-like_DNA-bd_sf"/>
</dbReference>
<dbReference type="Pfam" id="PF07702">
    <property type="entry name" value="UTRA"/>
    <property type="match status" value="1"/>
</dbReference>